<reference evidence="2" key="1">
    <citation type="submission" date="2019-11" db="EMBL/GenBank/DDBJ databases">
        <authorList>
            <person name="Feng L."/>
        </authorList>
    </citation>
    <scope>NUCLEOTIDE SEQUENCE</scope>
    <source>
        <strain evidence="2">CsymbiosumLFYP84</strain>
    </source>
</reference>
<organism evidence="2">
    <name type="scientific">Clostridium symbiosum</name>
    <name type="common">Bacteroides symbiosus</name>
    <dbReference type="NCBI Taxonomy" id="1512"/>
    <lineage>
        <taxon>Bacteria</taxon>
        <taxon>Bacillati</taxon>
        <taxon>Bacillota</taxon>
        <taxon>Clostridia</taxon>
        <taxon>Lachnospirales</taxon>
        <taxon>Lachnospiraceae</taxon>
        <taxon>Otoolea</taxon>
    </lineage>
</organism>
<dbReference type="AlphaFoldDB" id="A0A6N3HRD1"/>
<evidence type="ECO:0000313" key="2">
    <source>
        <dbReference type="EMBL" id="VYU78988.1"/>
    </source>
</evidence>
<accession>A0A6N3HRD1</accession>
<evidence type="ECO:0000256" key="1">
    <source>
        <dbReference type="SAM" id="MobiDB-lite"/>
    </source>
</evidence>
<gene>
    <name evidence="2" type="ORF">CSLFYP84_04121</name>
</gene>
<proteinExistence type="predicted"/>
<feature type="region of interest" description="Disordered" evidence="1">
    <location>
        <begin position="1"/>
        <end position="52"/>
    </location>
</feature>
<dbReference type="EMBL" id="CACRUA010000074">
    <property type="protein sequence ID" value="VYU78988.1"/>
    <property type="molecule type" value="Genomic_DNA"/>
</dbReference>
<sequence length="87" mass="9332">MRRGHGSPPVLGEVPHELSTAAHSKECKRSPQQFIPAGFPLHNQLPTGTEDSAIPLTAPDMVRSGRVLPTSVKSLINSALTELILKI</sequence>
<protein>
    <submittedName>
        <fullName evidence="2">Uncharacterized protein</fullName>
    </submittedName>
</protein>
<name>A0A6N3HRD1_CLOSY</name>